<dbReference type="Pfam" id="PF11913">
    <property type="entry name" value="DUF3431"/>
    <property type="match status" value="1"/>
</dbReference>
<dbReference type="eggNOG" id="ENOG502QRU5">
    <property type="taxonomic scope" value="Eukaryota"/>
</dbReference>
<dbReference type="PANTHER" id="PTHR37490">
    <property type="entry name" value="EXPRESSED PROTEIN"/>
    <property type="match status" value="1"/>
</dbReference>
<dbReference type="STRING" id="1182543.W9XUZ8"/>
<sequence>MLGSRVKYRYIWLATAALLISIVLFLWSSHSSFPGSWVRLPSSDSAWIYKDPGAEDKAVILAKIKAEDVSWVVNELPDWQHAIYYMDDPTEGTLHPPRNKGREAMAYLSFLIDHYHNLPLSMVFVHPHLEGWPSAWHTDNEGYNNVKSIQSLRLDYLQEQGYVNMRCIHNPGCPAEIQVVRDKEDHTAEHAMRDAWPYMFGGNQSTIPDTIAQPCCSQFAVSRAQVLKRNKEDYQRYRQWLLDTPVDDATSGRVLEYLWHVIFGRDAVYCPPLQECWCEQFGRC</sequence>
<name>W9XUZ8_9EURO</name>
<dbReference type="EMBL" id="AMGX01000003">
    <property type="protein sequence ID" value="EXJ74094.1"/>
    <property type="molecule type" value="Genomic_DNA"/>
</dbReference>
<dbReference type="AlphaFoldDB" id="W9XUZ8"/>
<organism evidence="1 2">
    <name type="scientific">Cladophialophora psammophila CBS 110553</name>
    <dbReference type="NCBI Taxonomy" id="1182543"/>
    <lineage>
        <taxon>Eukaryota</taxon>
        <taxon>Fungi</taxon>
        <taxon>Dikarya</taxon>
        <taxon>Ascomycota</taxon>
        <taxon>Pezizomycotina</taxon>
        <taxon>Eurotiomycetes</taxon>
        <taxon>Chaetothyriomycetidae</taxon>
        <taxon>Chaetothyriales</taxon>
        <taxon>Herpotrichiellaceae</taxon>
        <taxon>Cladophialophora</taxon>
    </lineage>
</organism>
<dbReference type="PANTHER" id="PTHR37490:SF2">
    <property type="match status" value="1"/>
</dbReference>
<evidence type="ECO:0000313" key="2">
    <source>
        <dbReference type="Proteomes" id="UP000019471"/>
    </source>
</evidence>
<evidence type="ECO:0008006" key="3">
    <source>
        <dbReference type="Google" id="ProtNLM"/>
    </source>
</evidence>
<dbReference type="RefSeq" id="XP_007741194.1">
    <property type="nucleotide sequence ID" value="XM_007743004.1"/>
</dbReference>
<dbReference type="OrthoDB" id="426718at2759"/>
<reference evidence="1 2" key="1">
    <citation type="submission" date="2013-03" db="EMBL/GenBank/DDBJ databases">
        <title>The Genome Sequence of Cladophialophora psammophila CBS 110553.</title>
        <authorList>
            <consortium name="The Broad Institute Genomics Platform"/>
            <person name="Cuomo C."/>
            <person name="de Hoog S."/>
            <person name="Gorbushina A."/>
            <person name="Walker B."/>
            <person name="Young S.K."/>
            <person name="Zeng Q."/>
            <person name="Gargeya S."/>
            <person name="Fitzgerald M."/>
            <person name="Haas B."/>
            <person name="Abouelleil A."/>
            <person name="Allen A.W."/>
            <person name="Alvarado L."/>
            <person name="Arachchi H.M."/>
            <person name="Berlin A.M."/>
            <person name="Chapman S.B."/>
            <person name="Gainer-Dewar J."/>
            <person name="Goldberg J."/>
            <person name="Griggs A."/>
            <person name="Gujja S."/>
            <person name="Hansen M."/>
            <person name="Howarth C."/>
            <person name="Imamovic A."/>
            <person name="Ireland A."/>
            <person name="Larimer J."/>
            <person name="McCowan C."/>
            <person name="Murphy C."/>
            <person name="Pearson M."/>
            <person name="Poon T.W."/>
            <person name="Priest M."/>
            <person name="Roberts A."/>
            <person name="Saif S."/>
            <person name="Shea T."/>
            <person name="Sisk P."/>
            <person name="Sykes S."/>
            <person name="Wortman J."/>
            <person name="Nusbaum C."/>
            <person name="Birren B."/>
        </authorList>
    </citation>
    <scope>NUCLEOTIDE SEQUENCE [LARGE SCALE GENOMIC DNA]</scope>
    <source>
        <strain evidence="1 2">CBS 110553</strain>
    </source>
</reference>
<evidence type="ECO:0000313" key="1">
    <source>
        <dbReference type="EMBL" id="EXJ74094.1"/>
    </source>
</evidence>
<dbReference type="HOGENOM" id="CLU_031559_3_0_1"/>
<gene>
    <name evidence="1" type="ORF">A1O5_02388</name>
</gene>
<proteinExistence type="predicted"/>
<comment type="caution">
    <text evidence="1">The sequence shown here is derived from an EMBL/GenBank/DDBJ whole genome shotgun (WGS) entry which is preliminary data.</text>
</comment>
<protein>
    <recommendedName>
        <fullName evidence="3">DUF3431 domain-containing protein</fullName>
    </recommendedName>
</protein>
<dbReference type="GeneID" id="19187121"/>
<accession>W9XUZ8</accession>
<keyword evidence="2" id="KW-1185">Reference proteome</keyword>
<dbReference type="InterPro" id="IPR021838">
    <property type="entry name" value="DUF3431"/>
</dbReference>
<dbReference type="Proteomes" id="UP000019471">
    <property type="component" value="Unassembled WGS sequence"/>
</dbReference>